<dbReference type="InterPro" id="IPR052527">
    <property type="entry name" value="Metal_cation-efflux_comp"/>
</dbReference>
<dbReference type="PANTHER" id="PTHR43847">
    <property type="entry name" value="BLL3993 PROTEIN"/>
    <property type="match status" value="1"/>
</dbReference>
<keyword evidence="7" id="KW-1185">Reference proteome</keyword>
<evidence type="ECO:0000256" key="1">
    <source>
        <dbReference type="ARBA" id="ARBA00004141"/>
    </source>
</evidence>
<accession>A0ABV3TR93</accession>
<dbReference type="EMBL" id="JBFRYC010000017">
    <property type="protein sequence ID" value="MEX1663508.1"/>
    <property type="molecule type" value="Genomic_DNA"/>
</dbReference>
<keyword evidence="6" id="KW-0489">Methyltransferase</keyword>
<organism evidence="6 7">
    <name type="scientific">Thioclava arctica</name>
    <dbReference type="NCBI Taxonomy" id="3238301"/>
    <lineage>
        <taxon>Bacteria</taxon>
        <taxon>Pseudomonadati</taxon>
        <taxon>Pseudomonadota</taxon>
        <taxon>Alphaproteobacteria</taxon>
        <taxon>Rhodobacterales</taxon>
        <taxon>Paracoccaceae</taxon>
        <taxon>Thioclava</taxon>
    </lineage>
</organism>
<evidence type="ECO:0000256" key="5">
    <source>
        <dbReference type="SAM" id="Phobius"/>
    </source>
</evidence>
<comment type="subcellular location">
    <subcellularLocation>
        <location evidence="1">Membrane</location>
        <topology evidence="1">Multi-pass membrane protein</topology>
    </subcellularLocation>
</comment>
<comment type="caution">
    <text evidence="6">The sequence shown here is derived from an EMBL/GenBank/DDBJ whole genome shotgun (WGS) entry which is preliminary data.</text>
</comment>
<keyword evidence="6" id="KW-0808">Transferase</keyword>
<keyword evidence="4 5" id="KW-0472">Membrane</keyword>
<proteinExistence type="predicted"/>
<dbReference type="Pfam" id="PF04140">
    <property type="entry name" value="ICMT"/>
    <property type="match status" value="1"/>
</dbReference>
<keyword evidence="3 5" id="KW-1133">Transmembrane helix</keyword>
<evidence type="ECO:0000256" key="4">
    <source>
        <dbReference type="ARBA" id="ARBA00023136"/>
    </source>
</evidence>
<dbReference type="GO" id="GO:0032259">
    <property type="term" value="P:methylation"/>
    <property type="evidence" value="ECO:0007669"/>
    <property type="project" value="UniProtKB-KW"/>
</dbReference>
<dbReference type="GO" id="GO:0008168">
    <property type="term" value="F:methyltransferase activity"/>
    <property type="evidence" value="ECO:0007669"/>
    <property type="project" value="UniProtKB-KW"/>
</dbReference>
<keyword evidence="2 5" id="KW-0812">Transmembrane</keyword>
<dbReference type="Proteomes" id="UP001557465">
    <property type="component" value="Unassembled WGS sequence"/>
</dbReference>
<reference evidence="6 7" key="1">
    <citation type="journal article" date="2011" name="Int. J. Syst. Evol. Microbiol.">
        <title>Zhongshania antarctica gen. nov., sp. nov. and Zhongshania guokunii sp. nov., gammaproteobacteria respectively isolated from coastal attached (fast) ice and surface seawater of the Antarctic.</title>
        <authorList>
            <person name="Li H.J."/>
            <person name="Zhang X.Y."/>
            <person name="Chen C.X."/>
            <person name="Zhang Y.J."/>
            <person name="Gao Z.M."/>
            <person name="Yu Y."/>
            <person name="Chen X.L."/>
            <person name="Chen B."/>
            <person name="Zhang Y.Z."/>
        </authorList>
    </citation>
    <scope>NUCLEOTIDE SEQUENCE [LARGE SCALE GENOMIC DNA]</scope>
    <source>
        <strain evidence="6 7">15-R06ZXC-3</strain>
    </source>
</reference>
<feature type="transmembrane region" description="Helical" evidence="5">
    <location>
        <begin position="118"/>
        <end position="144"/>
    </location>
</feature>
<evidence type="ECO:0000313" key="7">
    <source>
        <dbReference type="Proteomes" id="UP001557465"/>
    </source>
</evidence>
<evidence type="ECO:0000313" key="6">
    <source>
        <dbReference type="EMBL" id="MEX1663508.1"/>
    </source>
</evidence>
<dbReference type="InterPro" id="IPR007269">
    <property type="entry name" value="ICMT_MeTrfase"/>
</dbReference>
<gene>
    <name evidence="6" type="ORF">AB4874_18100</name>
</gene>
<evidence type="ECO:0000256" key="3">
    <source>
        <dbReference type="ARBA" id="ARBA00022989"/>
    </source>
</evidence>
<protein>
    <submittedName>
        <fullName evidence="6">Isoprenylcysteine carboxyl methyltransferase family protein</fullName>
    </submittedName>
</protein>
<dbReference type="PANTHER" id="PTHR43847:SF1">
    <property type="entry name" value="BLL3993 PROTEIN"/>
    <property type="match status" value="1"/>
</dbReference>
<evidence type="ECO:0000256" key="2">
    <source>
        <dbReference type="ARBA" id="ARBA00022692"/>
    </source>
</evidence>
<dbReference type="Gene3D" id="1.20.120.1630">
    <property type="match status" value="1"/>
</dbReference>
<sequence>MMSFGAGLFLAFLVVQRLSELVIARRNTARLMTAGAQEVAPGHYPLIVALHTAWIVSLIVFGYGAAIHPVWLGLFALLQVLRVWILATLGARWTTRIIVTQTPLVVAGPYRWVRHPNYLLVIAEIFVAPMVLGLWQVALIFSVLNALVLSIRIRAENAALRPLGGAAPN</sequence>
<name>A0ABV3TR93_9RHOB</name>
<dbReference type="RefSeq" id="WP_368393035.1">
    <property type="nucleotide sequence ID" value="NZ_JBFRYC010000017.1"/>
</dbReference>
<feature type="transmembrane region" description="Helical" evidence="5">
    <location>
        <begin position="43"/>
        <end position="63"/>
    </location>
</feature>
<feature type="transmembrane region" description="Helical" evidence="5">
    <location>
        <begin position="70"/>
        <end position="87"/>
    </location>
</feature>